<organism evidence="2 3">
    <name type="scientific">Mycena venus</name>
    <dbReference type="NCBI Taxonomy" id="2733690"/>
    <lineage>
        <taxon>Eukaryota</taxon>
        <taxon>Fungi</taxon>
        <taxon>Dikarya</taxon>
        <taxon>Basidiomycota</taxon>
        <taxon>Agaricomycotina</taxon>
        <taxon>Agaricomycetes</taxon>
        <taxon>Agaricomycetidae</taxon>
        <taxon>Agaricales</taxon>
        <taxon>Marasmiineae</taxon>
        <taxon>Mycenaceae</taxon>
        <taxon>Mycena</taxon>
    </lineage>
</organism>
<reference evidence="2" key="1">
    <citation type="submission" date="2020-05" db="EMBL/GenBank/DDBJ databases">
        <title>Mycena genomes resolve the evolution of fungal bioluminescence.</title>
        <authorList>
            <person name="Tsai I.J."/>
        </authorList>
    </citation>
    <scope>NUCLEOTIDE SEQUENCE</scope>
    <source>
        <strain evidence="2">CCC161011</strain>
    </source>
</reference>
<sequence>MITPISVTRATAGCIDSADYDPCSIPPFLACDWITMLRCDTSPATSATPRDSKAARGQDILNLSLFRMLDEVSEGKPADFIMTTRTHLLSDPVLKRILTKMDPRTTKGIDSVELGFRTVVGHIYELFGKNVSQTEQWLRPIFLPLVLAVDSAYVPKSPKPKREARKARRLQTKEQELAFLSNLRDAQISDLRYTSSPTNAASSVASFSPRTMLPLDLDALSPLPQNALAVIRGRRMSPNGRIVECFEEDAKDESGDFLNYLLSQSDVNLTAHSGPLTFRPDNTEAVDPADIASGTLLPAVEIKAPSPKPVDTRPRVMYAFGPSSAVTFREGEYEELMKGLNGKTNKLATPKFKQGPGSKVGFFRSFHVCFLTIFYLYSFIHVFISICISSSSYM</sequence>
<comment type="caution">
    <text evidence="2">The sequence shown here is derived from an EMBL/GenBank/DDBJ whole genome shotgun (WGS) entry which is preliminary data.</text>
</comment>
<evidence type="ECO:0000313" key="2">
    <source>
        <dbReference type="EMBL" id="KAF7356384.1"/>
    </source>
</evidence>
<feature type="transmembrane region" description="Helical" evidence="1">
    <location>
        <begin position="365"/>
        <end position="388"/>
    </location>
</feature>
<proteinExistence type="predicted"/>
<protein>
    <submittedName>
        <fullName evidence="2">Uncharacterized protein</fullName>
    </submittedName>
</protein>
<keyword evidence="3" id="KW-1185">Reference proteome</keyword>
<keyword evidence="1" id="KW-0812">Transmembrane</keyword>
<dbReference type="AlphaFoldDB" id="A0A8H6YCB7"/>
<gene>
    <name evidence="2" type="ORF">MVEN_00970900</name>
</gene>
<keyword evidence="1" id="KW-0472">Membrane</keyword>
<name>A0A8H6YCB7_9AGAR</name>
<keyword evidence="1" id="KW-1133">Transmembrane helix</keyword>
<evidence type="ECO:0000256" key="1">
    <source>
        <dbReference type="SAM" id="Phobius"/>
    </source>
</evidence>
<dbReference type="EMBL" id="JACAZI010000007">
    <property type="protein sequence ID" value="KAF7356384.1"/>
    <property type="molecule type" value="Genomic_DNA"/>
</dbReference>
<dbReference type="OrthoDB" id="3063519at2759"/>
<dbReference type="Proteomes" id="UP000620124">
    <property type="component" value="Unassembled WGS sequence"/>
</dbReference>
<evidence type="ECO:0000313" key="3">
    <source>
        <dbReference type="Proteomes" id="UP000620124"/>
    </source>
</evidence>
<accession>A0A8H6YCB7</accession>